<evidence type="ECO:0000256" key="10">
    <source>
        <dbReference type="ARBA" id="ARBA00023239"/>
    </source>
</evidence>
<dbReference type="RefSeq" id="WP_108851897.1">
    <property type="nucleotide sequence ID" value="NZ_OMOQ01000001.1"/>
</dbReference>
<dbReference type="PANTHER" id="PTHR23309:SF51">
    <property type="entry name" value="3-HYDROXYACYL-COA DEHYDROGENASE-RELATED"/>
    <property type="match status" value="1"/>
</dbReference>
<keyword evidence="4" id="KW-0442">Lipid degradation</keyword>
<evidence type="ECO:0000256" key="3">
    <source>
        <dbReference type="ARBA" id="ARBA00022832"/>
    </source>
</evidence>
<reference evidence="15 16" key="1">
    <citation type="submission" date="2018-03" db="EMBL/GenBank/DDBJ databases">
        <authorList>
            <person name="Keele B.F."/>
        </authorList>
    </citation>
    <scope>NUCLEOTIDE SEQUENCE [LARGE SCALE GENOMIC DNA]</scope>
    <source>
        <strain evidence="15 16">CECT 8626</strain>
    </source>
</reference>
<dbReference type="GO" id="GO:0016853">
    <property type="term" value="F:isomerase activity"/>
    <property type="evidence" value="ECO:0007669"/>
    <property type="project" value="UniProtKB-KW"/>
</dbReference>
<dbReference type="Pfam" id="PF02737">
    <property type="entry name" value="3HCDH_N"/>
    <property type="match status" value="1"/>
</dbReference>
<evidence type="ECO:0000256" key="7">
    <source>
        <dbReference type="ARBA" id="ARBA00023098"/>
    </source>
</evidence>
<feature type="domain" description="3-hydroxyacyl-CoA dehydrogenase C-terminal" evidence="13">
    <location>
        <begin position="476"/>
        <end position="569"/>
    </location>
</feature>
<dbReference type="InterPro" id="IPR001753">
    <property type="entry name" value="Enoyl-CoA_hydra/iso"/>
</dbReference>
<gene>
    <name evidence="15" type="primary">fadJ_2</name>
    <name evidence="15" type="ORF">DEA8626_00973</name>
</gene>
<dbReference type="EMBL" id="OMOQ01000001">
    <property type="protein sequence ID" value="SPH17451.1"/>
    <property type="molecule type" value="Genomic_DNA"/>
</dbReference>
<sequence length="698" mass="74889">MTEVVRVNRSDGVATITIDNPPVNALGHAVRKGLLAALEAAWSDPDVRAIVLCAAGRTWPAGADIREFGKPPGEPSLPALCRALSKSRKPVVVALHGNVLGGGLELALVAGLRIARPGTQLGLPEVSLGILPGGGGTQRLPRLIGAKPALGMMLTGLPITAERAGDLGLVDVLADDPDAAADRAARAWIAGEADLPLASERKVTPTDAEAWLSAVAEARRGLGPSGRLPAPARIVDCVEAALLLPEDEGHAFERVAFKELLATPQSAALRHAFLAERRAQRPSGVGGASPREIEHVGVVGGGFMGAGIATALIGAGYKVTLLERDAEALAAGLARVATQHERAVEKGRLDPEMREEEWARIEGATQVEAFHPVDMVIEAAFEDEAVKSGILAELDRVVKPGAILATNTSYLDINRLADATSRPGDVIGLHFFSPVHAMKLIEVVVTDRTEPDVVATGFAVAKRLGKVAVRAGVCDGFIGNRMLTAYRTATDFLLEDGASPYEVDRAMVAFGFPLGPYQVLDMAGLDISWARRKWLAAARDPTRRYVAIGDRLCEAGRLGQKAGRGYYLYSEGGRKGVEDSEVLKLIEAERDAKGIVARPVSEREIQKRALAAMANEGARILEEKIAERPSDIDLVMMMGYGFPRWRGGPMLVADREDPLMVRDRLRDYAREDEWFWRPAPLWDELIKNGRTFDDLNAD</sequence>
<evidence type="ECO:0000256" key="12">
    <source>
        <dbReference type="ARBA" id="ARBA00049556"/>
    </source>
</evidence>
<keyword evidence="9" id="KW-0413">Isomerase</keyword>
<evidence type="ECO:0000313" key="15">
    <source>
        <dbReference type="EMBL" id="SPH17451.1"/>
    </source>
</evidence>
<dbReference type="Gene3D" id="3.40.50.720">
    <property type="entry name" value="NAD(P)-binding Rossmann-like Domain"/>
    <property type="match status" value="1"/>
</dbReference>
<dbReference type="Proteomes" id="UP000244924">
    <property type="component" value="Unassembled WGS sequence"/>
</dbReference>
<evidence type="ECO:0000256" key="2">
    <source>
        <dbReference type="ARBA" id="ARBA00005005"/>
    </source>
</evidence>
<comment type="subcellular location">
    <subcellularLocation>
        <location evidence="1">Peroxisome</location>
    </subcellularLocation>
</comment>
<dbReference type="SUPFAM" id="SSF52096">
    <property type="entry name" value="ClpP/crotonase"/>
    <property type="match status" value="1"/>
</dbReference>
<dbReference type="Pfam" id="PF00378">
    <property type="entry name" value="ECH_1"/>
    <property type="match status" value="1"/>
</dbReference>
<dbReference type="GO" id="GO:0070403">
    <property type="term" value="F:NAD+ binding"/>
    <property type="evidence" value="ECO:0007669"/>
    <property type="project" value="InterPro"/>
</dbReference>
<keyword evidence="3" id="KW-0276">Fatty acid metabolism</keyword>
<dbReference type="InterPro" id="IPR006108">
    <property type="entry name" value="3HC_DH_C"/>
</dbReference>
<dbReference type="InterPro" id="IPR036291">
    <property type="entry name" value="NAD(P)-bd_dom_sf"/>
</dbReference>
<name>A0A2R8B485_9RHOB</name>
<dbReference type="AlphaFoldDB" id="A0A2R8B485"/>
<keyword evidence="16" id="KW-1185">Reference proteome</keyword>
<dbReference type="GO" id="GO:0004300">
    <property type="term" value="F:enoyl-CoA hydratase activity"/>
    <property type="evidence" value="ECO:0007669"/>
    <property type="project" value="UniProtKB-ARBA"/>
</dbReference>
<evidence type="ECO:0000256" key="9">
    <source>
        <dbReference type="ARBA" id="ARBA00023235"/>
    </source>
</evidence>
<accession>A0A2R8B485</accession>
<feature type="domain" description="3-hydroxyacyl-CoA dehydrogenase NAD binding" evidence="14">
    <location>
        <begin position="295"/>
        <end position="471"/>
    </location>
</feature>
<dbReference type="UniPathway" id="UPA00659"/>
<dbReference type="SUPFAM" id="SSF48179">
    <property type="entry name" value="6-phosphogluconate dehydrogenase C-terminal domain-like"/>
    <property type="match status" value="2"/>
</dbReference>
<dbReference type="Gene3D" id="1.10.1040.50">
    <property type="match status" value="1"/>
</dbReference>
<proteinExistence type="predicted"/>
<evidence type="ECO:0000256" key="1">
    <source>
        <dbReference type="ARBA" id="ARBA00004275"/>
    </source>
</evidence>
<dbReference type="GO" id="GO:0003857">
    <property type="term" value="F:(3S)-3-hydroxyacyl-CoA dehydrogenase (NAD+) activity"/>
    <property type="evidence" value="ECO:0007669"/>
    <property type="project" value="UniProtKB-EC"/>
</dbReference>
<feature type="domain" description="3-hydroxyacyl-CoA dehydrogenase C-terminal" evidence="13">
    <location>
        <begin position="607"/>
        <end position="690"/>
    </location>
</feature>
<evidence type="ECO:0000256" key="11">
    <source>
        <dbReference type="ARBA" id="ARBA00023268"/>
    </source>
</evidence>
<dbReference type="OrthoDB" id="9771883at2"/>
<dbReference type="FunFam" id="3.40.50.720:FF:000009">
    <property type="entry name" value="Fatty oxidation complex, alpha subunit"/>
    <property type="match status" value="1"/>
</dbReference>
<keyword evidence="10" id="KW-0456">Lyase</keyword>
<dbReference type="PANTHER" id="PTHR23309">
    <property type="entry name" value="3-HYDROXYACYL-COA DEHYROGENASE"/>
    <property type="match status" value="1"/>
</dbReference>
<evidence type="ECO:0000256" key="6">
    <source>
        <dbReference type="ARBA" id="ARBA00023027"/>
    </source>
</evidence>
<evidence type="ECO:0000256" key="4">
    <source>
        <dbReference type="ARBA" id="ARBA00022963"/>
    </source>
</evidence>
<comment type="pathway">
    <text evidence="2">Lipid metabolism; fatty acid beta-oxidation.</text>
</comment>
<keyword evidence="8" id="KW-0576">Peroxisome</keyword>
<dbReference type="CDD" id="cd06558">
    <property type="entry name" value="crotonase-like"/>
    <property type="match status" value="1"/>
</dbReference>
<keyword evidence="6" id="KW-0520">NAD</keyword>
<protein>
    <submittedName>
        <fullName evidence="15">Fatty acid oxidation complex subunit alpha</fullName>
    </submittedName>
</protein>
<evidence type="ECO:0000259" key="13">
    <source>
        <dbReference type="Pfam" id="PF00725"/>
    </source>
</evidence>
<dbReference type="Pfam" id="PF00725">
    <property type="entry name" value="3HCDH"/>
    <property type="match status" value="2"/>
</dbReference>
<dbReference type="SUPFAM" id="SSF51735">
    <property type="entry name" value="NAD(P)-binding Rossmann-fold domains"/>
    <property type="match status" value="1"/>
</dbReference>
<keyword evidence="5" id="KW-0560">Oxidoreductase</keyword>
<dbReference type="InterPro" id="IPR008927">
    <property type="entry name" value="6-PGluconate_DH-like_C_sf"/>
</dbReference>
<keyword evidence="7" id="KW-0443">Lipid metabolism</keyword>
<dbReference type="GO" id="GO:0006635">
    <property type="term" value="P:fatty acid beta-oxidation"/>
    <property type="evidence" value="ECO:0007669"/>
    <property type="project" value="UniProtKB-UniPathway"/>
</dbReference>
<dbReference type="FunFam" id="1.10.1040.50:FF:000006">
    <property type="entry name" value="Peroxisomal bifunctional enzyme"/>
    <property type="match status" value="1"/>
</dbReference>
<evidence type="ECO:0000259" key="14">
    <source>
        <dbReference type="Pfam" id="PF02737"/>
    </source>
</evidence>
<comment type="catalytic activity">
    <reaction evidence="12">
        <text>a (3S)-3-hydroxyacyl-CoA + NAD(+) = a 3-oxoacyl-CoA + NADH + H(+)</text>
        <dbReference type="Rhea" id="RHEA:22432"/>
        <dbReference type="ChEBI" id="CHEBI:15378"/>
        <dbReference type="ChEBI" id="CHEBI:57318"/>
        <dbReference type="ChEBI" id="CHEBI:57540"/>
        <dbReference type="ChEBI" id="CHEBI:57945"/>
        <dbReference type="ChEBI" id="CHEBI:90726"/>
        <dbReference type="EC" id="1.1.1.35"/>
    </reaction>
</comment>
<dbReference type="Gene3D" id="3.90.226.10">
    <property type="entry name" value="2-enoyl-CoA Hydratase, Chain A, domain 1"/>
    <property type="match status" value="1"/>
</dbReference>
<organism evidence="15 16">
    <name type="scientific">Albidovulum aquaemixtae</name>
    <dbReference type="NCBI Taxonomy" id="1542388"/>
    <lineage>
        <taxon>Bacteria</taxon>
        <taxon>Pseudomonadati</taxon>
        <taxon>Pseudomonadota</taxon>
        <taxon>Alphaproteobacteria</taxon>
        <taxon>Rhodobacterales</taxon>
        <taxon>Paracoccaceae</taxon>
        <taxon>Albidovulum</taxon>
    </lineage>
</organism>
<evidence type="ECO:0000256" key="8">
    <source>
        <dbReference type="ARBA" id="ARBA00023140"/>
    </source>
</evidence>
<evidence type="ECO:0000313" key="16">
    <source>
        <dbReference type="Proteomes" id="UP000244924"/>
    </source>
</evidence>
<evidence type="ECO:0000256" key="5">
    <source>
        <dbReference type="ARBA" id="ARBA00023002"/>
    </source>
</evidence>
<keyword evidence="11" id="KW-0511">Multifunctional enzyme</keyword>
<dbReference type="InterPro" id="IPR006176">
    <property type="entry name" value="3-OHacyl-CoA_DH_NAD-bd"/>
</dbReference>
<dbReference type="InterPro" id="IPR029045">
    <property type="entry name" value="ClpP/crotonase-like_dom_sf"/>
</dbReference>